<keyword evidence="1" id="KW-0812">Transmembrane</keyword>
<dbReference type="RefSeq" id="WP_216799666.1">
    <property type="nucleotide sequence ID" value="NZ_CP076723.1"/>
</dbReference>
<protein>
    <submittedName>
        <fullName evidence="2">Uncharacterized protein</fullName>
    </submittedName>
</protein>
<dbReference type="Proteomes" id="UP000683557">
    <property type="component" value="Chromosome"/>
</dbReference>
<evidence type="ECO:0000313" key="3">
    <source>
        <dbReference type="Proteomes" id="UP000683557"/>
    </source>
</evidence>
<organism evidence="2 3">
    <name type="scientific">Geomonas oryzisoli</name>
    <dbReference type="NCBI Taxonomy" id="2847992"/>
    <lineage>
        <taxon>Bacteria</taxon>
        <taxon>Pseudomonadati</taxon>
        <taxon>Thermodesulfobacteriota</taxon>
        <taxon>Desulfuromonadia</taxon>
        <taxon>Geobacterales</taxon>
        <taxon>Geobacteraceae</taxon>
        <taxon>Geomonas</taxon>
    </lineage>
</organism>
<evidence type="ECO:0000256" key="1">
    <source>
        <dbReference type="SAM" id="Phobius"/>
    </source>
</evidence>
<keyword evidence="1" id="KW-0472">Membrane</keyword>
<accession>A0ABX8J5Q9</accession>
<evidence type="ECO:0000313" key="2">
    <source>
        <dbReference type="EMBL" id="QWV92909.1"/>
    </source>
</evidence>
<proteinExistence type="predicted"/>
<keyword evidence="3" id="KW-1185">Reference proteome</keyword>
<name>A0ABX8J5Q9_9BACT</name>
<sequence length="93" mass="9645">MKQKSVVYSLRVAAFAVVFVAGYLCGSISEQRANAQMGELGNELLQRAAGSGGIIGSVAQLGTTITEMEKNVSGLQKNIDTLKKVKSALGGGK</sequence>
<reference evidence="2 3" key="1">
    <citation type="submission" date="2021-06" db="EMBL/GenBank/DDBJ databases">
        <title>Gemonas diversity in paddy soil.</title>
        <authorList>
            <person name="Liu G."/>
        </authorList>
    </citation>
    <scope>NUCLEOTIDE SEQUENCE [LARGE SCALE GENOMIC DNA]</scope>
    <source>
        <strain evidence="2 3">RG10</strain>
    </source>
</reference>
<feature type="transmembrane region" description="Helical" evidence="1">
    <location>
        <begin position="6"/>
        <end position="26"/>
    </location>
</feature>
<gene>
    <name evidence="2" type="ORF">KP004_17315</name>
</gene>
<keyword evidence="1" id="KW-1133">Transmembrane helix</keyword>
<dbReference type="EMBL" id="CP076723">
    <property type="protein sequence ID" value="QWV92909.1"/>
    <property type="molecule type" value="Genomic_DNA"/>
</dbReference>